<keyword evidence="4" id="KW-1185">Reference proteome</keyword>
<reference evidence="3 4" key="1">
    <citation type="submission" date="2024-04" db="EMBL/GenBank/DDBJ databases">
        <title>Genome assembly C_amara_ONT_v2.</title>
        <authorList>
            <person name="Yant L."/>
            <person name="Moore C."/>
            <person name="Slenker M."/>
        </authorList>
    </citation>
    <scope>NUCLEOTIDE SEQUENCE [LARGE SCALE GENOMIC DNA]</scope>
    <source>
        <tissue evidence="3">Leaf</tissue>
    </source>
</reference>
<evidence type="ECO:0000259" key="1">
    <source>
        <dbReference type="Pfam" id="PF13456"/>
    </source>
</evidence>
<evidence type="ECO:0000259" key="2">
    <source>
        <dbReference type="Pfam" id="PF13966"/>
    </source>
</evidence>
<dbReference type="InterPro" id="IPR002156">
    <property type="entry name" value="RNaseH_domain"/>
</dbReference>
<accession>A0ABD1A231</accession>
<comment type="caution">
    <text evidence="3">The sequence shown here is derived from an EMBL/GenBank/DDBJ whole genome shotgun (WGS) entry which is preliminary data.</text>
</comment>
<dbReference type="AlphaFoldDB" id="A0ABD1A231"/>
<dbReference type="InterPro" id="IPR026960">
    <property type="entry name" value="RVT-Znf"/>
</dbReference>
<name>A0ABD1A231_CARAN</name>
<dbReference type="Pfam" id="PF13456">
    <property type="entry name" value="RVT_3"/>
    <property type="match status" value="1"/>
</dbReference>
<dbReference type="InterPro" id="IPR052929">
    <property type="entry name" value="RNase_H-like_EbsB-rel"/>
</dbReference>
<dbReference type="Pfam" id="PF13966">
    <property type="entry name" value="zf-RVT"/>
    <property type="match status" value="1"/>
</dbReference>
<sequence>MDLNFKVSQLITSEGAWNIDLLRELFVPEDVVRILSFPPSRNVPDALLWAHTKEGVYTVKSGSWLQAQPFPGMSDVSAIQKKVNRLKTCVWKIKTVPKIRMFLWRALSGAVAVAECSIQHGLNVDPICKVCKQDLESISHVLFECEKARQVWDVTCIPIVFGLALGFIEYMEQILECNTIGANYRQAIPWLLWGIWKQWNAKVYAGNTGDKDILIAHALEESEQWYKANEEEEVHKSQGLVANGGGEKKWSRPPRDILKCNIHASWLNSNSRCGGAWIVRDNRGDVMFHARDAFVPTSNRIAAELRCLIWAMKSVLDLRVTCVEFWTENLSVF</sequence>
<dbReference type="PANTHER" id="PTHR47074:SF53">
    <property type="entry name" value="REVERSE TRANSCRIPTASE-LIKE PROTEIN"/>
    <property type="match status" value="1"/>
</dbReference>
<feature type="domain" description="Reverse transcriptase zinc-binding" evidence="2">
    <location>
        <begin position="80"/>
        <end position="152"/>
    </location>
</feature>
<dbReference type="EMBL" id="JBANAX010000605">
    <property type="protein sequence ID" value="KAL1200885.1"/>
    <property type="molecule type" value="Genomic_DNA"/>
</dbReference>
<dbReference type="Proteomes" id="UP001558713">
    <property type="component" value="Unassembled WGS sequence"/>
</dbReference>
<evidence type="ECO:0000313" key="3">
    <source>
        <dbReference type="EMBL" id="KAL1200885.1"/>
    </source>
</evidence>
<proteinExistence type="predicted"/>
<evidence type="ECO:0000313" key="4">
    <source>
        <dbReference type="Proteomes" id="UP001558713"/>
    </source>
</evidence>
<organism evidence="3 4">
    <name type="scientific">Cardamine amara subsp. amara</name>
    <dbReference type="NCBI Taxonomy" id="228776"/>
    <lineage>
        <taxon>Eukaryota</taxon>
        <taxon>Viridiplantae</taxon>
        <taxon>Streptophyta</taxon>
        <taxon>Embryophyta</taxon>
        <taxon>Tracheophyta</taxon>
        <taxon>Spermatophyta</taxon>
        <taxon>Magnoliopsida</taxon>
        <taxon>eudicotyledons</taxon>
        <taxon>Gunneridae</taxon>
        <taxon>Pentapetalae</taxon>
        <taxon>rosids</taxon>
        <taxon>malvids</taxon>
        <taxon>Brassicales</taxon>
        <taxon>Brassicaceae</taxon>
        <taxon>Cardamineae</taxon>
        <taxon>Cardamine</taxon>
    </lineage>
</organism>
<gene>
    <name evidence="3" type="ORF">V5N11_016514</name>
</gene>
<feature type="domain" description="RNase H type-1" evidence="1">
    <location>
        <begin position="261"/>
        <end position="333"/>
    </location>
</feature>
<protein>
    <submittedName>
        <fullName evidence="3">Ribonuclease H protein</fullName>
    </submittedName>
</protein>
<dbReference type="PANTHER" id="PTHR47074">
    <property type="entry name" value="BNAC02G40300D PROTEIN"/>
    <property type="match status" value="1"/>
</dbReference>